<proteinExistence type="predicted"/>
<evidence type="ECO:0000259" key="2">
    <source>
        <dbReference type="PROSITE" id="PS50943"/>
    </source>
</evidence>
<dbReference type="AlphaFoldDB" id="A0A9X4I3H1"/>
<organism evidence="3 4">
    <name type="scientific">Pseudomonas asiatica</name>
    <dbReference type="NCBI Taxonomy" id="2219225"/>
    <lineage>
        <taxon>Bacteria</taxon>
        <taxon>Pseudomonadati</taxon>
        <taxon>Pseudomonadota</taxon>
        <taxon>Gammaproteobacteria</taxon>
        <taxon>Pseudomonadales</taxon>
        <taxon>Pseudomonadaceae</taxon>
        <taxon>Pseudomonas</taxon>
    </lineage>
</organism>
<dbReference type="CDD" id="cd00093">
    <property type="entry name" value="HTH_XRE"/>
    <property type="match status" value="1"/>
</dbReference>
<dbReference type="InterPro" id="IPR010982">
    <property type="entry name" value="Lambda_DNA-bd_dom_sf"/>
</dbReference>
<dbReference type="RefSeq" id="WP_230852927.1">
    <property type="nucleotide sequence ID" value="NZ_JAJSRT010000018.1"/>
</dbReference>
<dbReference type="InterPro" id="IPR050807">
    <property type="entry name" value="TransReg_Diox_bact_type"/>
</dbReference>
<evidence type="ECO:0000313" key="3">
    <source>
        <dbReference type="EMBL" id="MDD2115884.1"/>
    </source>
</evidence>
<gene>
    <name evidence="3" type="ORF">NP554_29240</name>
</gene>
<feature type="domain" description="HTH cro/C1-type" evidence="2">
    <location>
        <begin position="19"/>
        <end position="73"/>
    </location>
</feature>
<sequence>MELQPDSSKKHNHAFGMVLAELRTARGISQEKLSFEAGVDRSYISLLERGHKSPTLDTVFNLCCALEIQFDQLARLLQAKLEELNDPGHDAR</sequence>
<dbReference type="InterPro" id="IPR001387">
    <property type="entry name" value="Cro/C1-type_HTH"/>
</dbReference>
<dbReference type="Pfam" id="PF01381">
    <property type="entry name" value="HTH_3"/>
    <property type="match status" value="1"/>
</dbReference>
<dbReference type="PANTHER" id="PTHR46797">
    <property type="entry name" value="HTH-TYPE TRANSCRIPTIONAL REGULATOR"/>
    <property type="match status" value="1"/>
</dbReference>
<accession>A0A9X4I3H1</accession>
<evidence type="ECO:0000256" key="1">
    <source>
        <dbReference type="ARBA" id="ARBA00023125"/>
    </source>
</evidence>
<dbReference type="SUPFAM" id="SSF47413">
    <property type="entry name" value="lambda repressor-like DNA-binding domains"/>
    <property type="match status" value="1"/>
</dbReference>
<dbReference type="PROSITE" id="PS50943">
    <property type="entry name" value="HTH_CROC1"/>
    <property type="match status" value="1"/>
</dbReference>
<dbReference type="PANTHER" id="PTHR46797:SF1">
    <property type="entry name" value="METHYLPHOSPHONATE SYNTHASE"/>
    <property type="match status" value="1"/>
</dbReference>
<dbReference type="Proteomes" id="UP001150728">
    <property type="component" value="Unassembled WGS sequence"/>
</dbReference>
<keyword evidence="1" id="KW-0238">DNA-binding</keyword>
<dbReference type="GO" id="GO:0005829">
    <property type="term" value="C:cytosol"/>
    <property type="evidence" value="ECO:0007669"/>
    <property type="project" value="TreeGrafter"/>
</dbReference>
<protein>
    <submittedName>
        <fullName evidence="3">Helix-turn-helix domain-containing protein</fullName>
    </submittedName>
</protein>
<dbReference type="SMART" id="SM00530">
    <property type="entry name" value="HTH_XRE"/>
    <property type="match status" value="1"/>
</dbReference>
<reference evidence="3" key="1">
    <citation type="submission" date="2022-07" db="EMBL/GenBank/DDBJ databases">
        <title>Multi-strain Analysis of Pseudomonas putida Reveals Metabolic and Genetic Diversity.</title>
        <authorList>
            <person name="Monk J.M."/>
        </authorList>
    </citation>
    <scope>NUCLEOTIDE SEQUENCE</scope>
    <source>
        <strain evidence="3">17633</strain>
    </source>
</reference>
<dbReference type="Gene3D" id="1.10.260.40">
    <property type="entry name" value="lambda repressor-like DNA-binding domains"/>
    <property type="match status" value="1"/>
</dbReference>
<evidence type="ECO:0000313" key="4">
    <source>
        <dbReference type="Proteomes" id="UP001150728"/>
    </source>
</evidence>
<name>A0A9X4I3H1_9PSED</name>
<dbReference type="GO" id="GO:0003677">
    <property type="term" value="F:DNA binding"/>
    <property type="evidence" value="ECO:0007669"/>
    <property type="project" value="UniProtKB-KW"/>
</dbReference>
<comment type="caution">
    <text evidence="3">The sequence shown here is derived from an EMBL/GenBank/DDBJ whole genome shotgun (WGS) entry which is preliminary data.</text>
</comment>
<dbReference type="GO" id="GO:0003700">
    <property type="term" value="F:DNA-binding transcription factor activity"/>
    <property type="evidence" value="ECO:0007669"/>
    <property type="project" value="TreeGrafter"/>
</dbReference>
<dbReference type="EMBL" id="JANIAM010000049">
    <property type="protein sequence ID" value="MDD2115884.1"/>
    <property type="molecule type" value="Genomic_DNA"/>
</dbReference>